<accession>A0A0K2V1D4</accession>
<sequence length="73" mass="8189">MLYHCECILHTILEGIVPLSLELSCVEYGGLKGINSPYFTFLSTKRKNATKKFAMYTGSFMLYNSGPSNFVLV</sequence>
<reference evidence="1" key="1">
    <citation type="submission" date="2014-05" db="EMBL/GenBank/DDBJ databases">
        <authorList>
            <person name="Chronopoulou M."/>
        </authorList>
    </citation>
    <scope>NUCLEOTIDE SEQUENCE</scope>
    <source>
        <tissue evidence="1">Whole organism</tissue>
    </source>
</reference>
<proteinExistence type="predicted"/>
<organism evidence="1">
    <name type="scientific">Lepeophtheirus salmonis</name>
    <name type="common">Salmon louse</name>
    <name type="synonym">Caligus salmonis</name>
    <dbReference type="NCBI Taxonomy" id="72036"/>
    <lineage>
        <taxon>Eukaryota</taxon>
        <taxon>Metazoa</taxon>
        <taxon>Ecdysozoa</taxon>
        <taxon>Arthropoda</taxon>
        <taxon>Crustacea</taxon>
        <taxon>Multicrustacea</taxon>
        <taxon>Hexanauplia</taxon>
        <taxon>Copepoda</taxon>
        <taxon>Siphonostomatoida</taxon>
        <taxon>Caligidae</taxon>
        <taxon>Lepeophtheirus</taxon>
    </lineage>
</organism>
<evidence type="ECO:0000313" key="1">
    <source>
        <dbReference type="EMBL" id="CDW44294.1"/>
    </source>
</evidence>
<dbReference type="AlphaFoldDB" id="A0A0K2V1D4"/>
<dbReference type="EMBL" id="HACA01026933">
    <property type="protein sequence ID" value="CDW44294.1"/>
    <property type="molecule type" value="Transcribed_RNA"/>
</dbReference>
<name>A0A0K2V1D4_LEPSM</name>
<protein>
    <submittedName>
        <fullName evidence="1">Uncharacterized protein</fullName>
    </submittedName>
</protein>